<dbReference type="InterPro" id="IPR050298">
    <property type="entry name" value="Gram-neg_bact_OMP"/>
</dbReference>
<dbReference type="GO" id="GO:0015288">
    <property type="term" value="F:porin activity"/>
    <property type="evidence" value="ECO:0007669"/>
    <property type="project" value="UniProtKB-KW"/>
</dbReference>
<dbReference type="EMBL" id="QXMN01000135">
    <property type="protein sequence ID" value="RIX71709.1"/>
    <property type="molecule type" value="Genomic_DNA"/>
</dbReference>
<evidence type="ECO:0000256" key="6">
    <source>
        <dbReference type="ARBA" id="ARBA00022729"/>
    </source>
</evidence>
<dbReference type="AlphaFoldDB" id="A0A9X8GS11"/>
<evidence type="ECO:0000256" key="10">
    <source>
        <dbReference type="ARBA" id="ARBA00023237"/>
    </source>
</evidence>
<dbReference type="CDD" id="cd00342">
    <property type="entry name" value="gram_neg_porins"/>
    <property type="match status" value="1"/>
</dbReference>
<dbReference type="Pfam" id="PF13609">
    <property type="entry name" value="Porin_4"/>
    <property type="match status" value="1"/>
</dbReference>
<evidence type="ECO:0000256" key="5">
    <source>
        <dbReference type="ARBA" id="ARBA00022692"/>
    </source>
</evidence>
<evidence type="ECO:0000256" key="2">
    <source>
        <dbReference type="ARBA" id="ARBA00011233"/>
    </source>
</evidence>
<comment type="subcellular location">
    <subcellularLocation>
        <location evidence="1">Cell outer membrane</location>
        <topology evidence="1">Multi-pass membrane protein</topology>
    </subcellularLocation>
</comment>
<dbReference type="GO" id="GO:0046930">
    <property type="term" value="C:pore complex"/>
    <property type="evidence" value="ECO:0007669"/>
    <property type="project" value="UniProtKB-KW"/>
</dbReference>
<evidence type="ECO:0000313" key="13">
    <source>
        <dbReference type="EMBL" id="RIX71709.1"/>
    </source>
</evidence>
<keyword evidence="3" id="KW-0813">Transport</keyword>
<name>A0A9X8GS11_9BURK</name>
<gene>
    <name evidence="13" type="ORF">D3H34_31635</name>
</gene>
<dbReference type="RefSeq" id="WP_147400549.1">
    <property type="nucleotide sequence ID" value="NZ_QXMN01000135.1"/>
</dbReference>
<dbReference type="PRINTS" id="PR00184">
    <property type="entry name" value="NEISSPPORIN"/>
</dbReference>
<keyword evidence="6 11" id="KW-0732">Signal</keyword>
<keyword evidence="10" id="KW-0998">Cell outer membrane</keyword>
<dbReference type="GO" id="GO:0009279">
    <property type="term" value="C:cell outer membrane"/>
    <property type="evidence" value="ECO:0007669"/>
    <property type="project" value="UniProtKB-SubCell"/>
</dbReference>
<dbReference type="InterPro" id="IPR023614">
    <property type="entry name" value="Porin_dom_sf"/>
</dbReference>
<comment type="caution">
    <text evidence="13">The sequence shown here is derived from an EMBL/GenBank/DDBJ whole genome shotgun (WGS) entry which is preliminary data.</text>
</comment>
<dbReference type="SUPFAM" id="SSF56935">
    <property type="entry name" value="Porins"/>
    <property type="match status" value="1"/>
</dbReference>
<feature type="signal peptide" evidence="11">
    <location>
        <begin position="1"/>
        <end position="20"/>
    </location>
</feature>
<keyword evidence="7" id="KW-0406">Ion transport</keyword>
<evidence type="ECO:0000256" key="7">
    <source>
        <dbReference type="ARBA" id="ARBA00023065"/>
    </source>
</evidence>
<evidence type="ECO:0000256" key="11">
    <source>
        <dbReference type="SAM" id="SignalP"/>
    </source>
</evidence>
<evidence type="ECO:0000256" key="9">
    <source>
        <dbReference type="ARBA" id="ARBA00023136"/>
    </source>
</evidence>
<dbReference type="GO" id="GO:0034220">
    <property type="term" value="P:monoatomic ion transmembrane transport"/>
    <property type="evidence" value="ECO:0007669"/>
    <property type="project" value="InterPro"/>
</dbReference>
<organism evidence="13 14">
    <name type="scientific">Acidovorax cavernicola</name>
    <dbReference type="NCBI Taxonomy" id="1675792"/>
    <lineage>
        <taxon>Bacteria</taxon>
        <taxon>Pseudomonadati</taxon>
        <taxon>Pseudomonadota</taxon>
        <taxon>Betaproteobacteria</taxon>
        <taxon>Burkholderiales</taxon>
        <taxon>Comamonadaceae</taxon>
        <taxon>Acidovorax</taxon>
    </lineage>
</organism>
<evidence type="ECO:0000259" key="12">
    <source>
        <dbReference type="Pfam" id="PF13609"/>
    </source>
</evidence>
<reference evidence="13 14" key="1">
    <citation type="submission" date="2018-09" db="EMBL/GenBank/DDBJ databases">
        <title>Acidovorax cavernicola nov. sp. isolated from Gruta de las Maravillas (Aracena, Spain).</title>
        <authorList>
            <person name="Jurado V."/>
            <person name="Gutierrez-Patricio S."/>
            <person name="Gonzalez-Pimentel J.L."/>
            <person name="Miller A.Z."/>
            <person name="Laiz L."/>
            <person name="Saiz-Jimenez C."/>
        </authorList>
    </citation>
    <scope>NUCLEOTIDE SEQUENCE [LARGE SCALE GENOMIC DNA]</scope>
    <source>
        <strain evidence="13 14">1011MAR4D40.2</strain>
    </source>
</reference>
<proteinExistence type="predicted"/>
<dbReference type="InterPro" id="IPR033900">
    <property type="entry name" value="Gram_neg_porin_domain"/>
</dbReference>
<feature type="domain" description="Porin" evidence="12">
    <location>
        <begin position="8"/>
        <end position="333"/>
    </location>
</feature>
<keyword evidence="9" id="KW-0472">Membrane</keyword>
<dbReference type="PRINTS" id="PR00182">
    <property type="entry name" value="ECOLNEIPORIN"/>
</dbReference>
<feature type="chain" id="PRO_5040780705" evidence="11">
    <location>
        <begin position="21"/>
        <end position="335"/>
    </location>
</feature>
<evidence type="ECO:0000313" key="14">
    <source>
        <dbReference type="Proteomes" id="UP000265619"/>
    </source>
</evidence>
<keyword evidence="14" id="KW-1185">Reference proteome</keyword>
<keyword evidence="5" id="KW-0812">Transmembrane</keyword>
<dbReference type="InterPro" id="IPR002299">
    <property type="entry name" value="Porin_Neis"/>
</dbReference>
<sequence>MLKKVASAIALLGVGGLAQAQSTVQVYGIMDTAVEALNNVGASKSSLTRMPTLSGSVPSRLGFRGREDLGGGLSAAFTLEMGIGSDAGVLNQGGRGFGRQSFVSLNGPWGSLGLGRQYTMLFWSVLDADVIGPSLHSMASLDNYFPNARADNAISYKGTFSGLTIGATYSFGRDAVNAGPSPAGTNCAGESSTDAKTCREWSAMLKYDTATWGAALAHDALRGGPGAFAGLISSDKADKRTMLNGYVKFAGAKIGGGYMHRKNDGYVASPRNDLWFVGVNYPMGQWTLDAQYNQLKYKDNADKGQQLVLRGTYSLSKRTAAYASLGYMKNSGNAA</sequence>
<dbReference type="PANTHER" id="PTHR34501">
    <property type="entry name" value="PROTEIN YDDL-RELATED"/>
    <property type="match status" value="1"/>
</dbReference>
<dbReference type="Proteomes" id="UP000265619">
    <property type="component" value="Unassembled WGS sequence"/>
</dbReference>
<protein>
    <submittedName>
        <fullName evidence="13">Porin</fullName>
    </submittedName>
</protein>
<accession>A0A9X8GS11</accession>
<dbReference type="InterPro" id="IPR001702">
    <property type="entry name" value="Porin_Gram-ve"/>
</dbReference>
<dbReference type="OrthoDB" id="6975458at2"/>
<comment type="subunit">
    <text evidence="2">Homotrimer.</text>
</comment>
<evidence type="ECO:0000256" key="3">
    <source>
        <dbReference type="ARBA" id="ARBA00022448"/>
    </source>
</evidence>
<evidence type="ECO:0000256" key="4">
    <source>
        <dbReference type="ARBA" id="ARBA00022452"/>
    </source>
</evidence>
<keyword evidence="8" id="KW-0626">Porin</keyword>
<keyword evidence="4" id="KW-1134">Transmembrane beta strand</keyword>
<evidence type="ECO:0000256" key="8">
    <source>
        <dbReference type="ARBA" id="ARBA00023114"/>
    </source>
</evidence>
<evidence type="ECO:0000256" key="1">
    <source>
        <dbReference type="ARBA" id="ARBA00004571"/>
    </source>
</evidence>
<dbReference type="Gene3D" id="2.40.160.10">
    <property type="entry name" value="Porin"/>
    <property type="match status" value="1"/>
</dbReference>
<dbReference type="PANTHER" id="PTHR34501:SF9">
    <property type="entry name" value="MAJOR OUTER MEMBRANE PROTEIN P.IA"/>
    <property type="match status" value="1"/>
</dbReference>
<feature type="non-terminal residue" evidence="13">
    <location>
        <position position="335"/>
    </location>
</feature>